<comment type="subcellular location">
    <subcellularLocation>
        <location evidence="1">Membrane</location>
        <topology evidence="1">Multi-pass membrane protein</topology>
    </subcellularLocation>
</comment>
<proteinExistence type="predicted"/>
<keyword evidence="4 7" id="KW-0812">Transmembrane</keyword>
<dbReference type="PANTHER" id="PTHR36838:SF3">
    <property type="entry name" value="TRANSPORTER AUXIN EFFLUX CARRIER EC FAMILY"/>
    <property type="match status" value="1"/>
</dbReference>
<evidence type="ECO:0000313" key="8">
    <source>
        <dbReference type="EMBL" id="HHI00178.1"/>
    </source>
</evidence>
<keyword evidence="6 7" id="KW-0472">Membrane</keyword>
<dbReference type="GO" id="GO:0055085">
    <property type="term" value="P:transmembrane transport"/>
    <property type="evidence" value="ECO:0007669"/>
    <property type="project" value="InterPro"/>
</dbReference>
<keyword evidence="2" id="KW-0813">Transport</keyword>
<comment type="caution">
    <text evidence="8">The sequence shown here is derived from an EMBL/GenBank/DDBJ whole genome shotgun (WGS) entry which is preliminary data.</text>
</comment>
<accession>A0A7C5JX51</accession>
<evidence type="ECO:0000256" key="5">
    <source>
        <dbReference type="ARBA" id="ARBA00022989"/>
    </source>
</evidence>
<gene>
    <name evidence="8" type="ORF">ENL40_01660</name>
</gene>
<organism evidence="8">
    <name type="scientific">Thermococcus litoralis</name>
    <dbReference type="NCBI Taxonomy" id="2265"/>
    <lineage>
        <taxon>Archaea</taxon>
        <taxon>Methanobacteriati</taxon>
        <taxon>Methanobacteriota</taxon>
        <taxon>Thermococci</taxon>
        <taxon>Thermococcales</taxon>
        <taxon>Thermococcaceae</taxon>
        <taxon>Thermococcus</taxon>
    </lineage>
</organism>
<evidence type="ECO:0000256" key="1">
    <source>
        <dbReference type="ARBA" id="ARBA00004141"/>
    </source>
</evidence>
<feature type="transmembrane region" description="Helical" evidence="7">
    <location>
        <begin position="213"/>
        <end position="233"/>
    </location>
</feature>
<evidence type="ECO:0000256" key="2">
    <source>
        <dbReference type="ARBA" id="ARBA00022448"/>
    </source>
</evidence>
<evidence type="ECO:0000256" key="7">
    <source>
        <dbReference type="SAM" id="Phobius"/>
    </source>
</evidence>
<feature type="transmembrane region" description="Helical" evidence="7">
    <location>
        <begin position="271"/>
        <end position="290"/>
    </location>
</feature>
<dbReference type="Proteomes" id="UP000886217">
    <property type="component" value="Unassembled WGS sequence"/>
</dbReference>
<dbReference type="InterPro" id="IPR004776">
    <property type="entry name" value="Mem_transp_PIN-like"/>
</dbReference>
<feature type="transmembrane region" description="Helical" evidence="7">
    <location>
        <begin position="188"/>
        <end position="206"/>
    </location>
</feature>
<keyword evidence="5 7" id="KW-1133">Transmembrane helix</keyword>
<dbReference type="GO" id="GO:0016020">
    <property type="term" value="C:membrane"/>
    <property type="evidence" value="ECO:0007669"/>
    <property type="project" value="UniProtKB-SubCell"/>
</dbReference>
<dbReference type="PANTHER" id="PTHR36838">
    <property type="entry name" value="AUXIN EFFLUX CARRIER FAMILY PROTEIN"/>
    <property type="match status" value="1"/>
</dbReference>
<evidence type="ECO:0000256" key="3">
    <source>
        <dbReference type="ARBA" id="ARBA00022475"/>
    </source>
</evidence>
<dbReference type="Pfam" id="PF03547">
    <property type="entry name" value="Mem_trans"/>
    <property type="match status" value="1"/>
</dbReference>
<keyword evidence="3" id="KW-1003">Cell membrane</keyword>
<feature type="transmembrane region" description="Helical" evidence="7">
    <location>
        <begin position="91"/>
        <end position="113"/>
    </location>
</feature>
<name>A0A7C5JX51_THELI</name>
<evidence type="ECO:0000256" key="4">
    <source>
        <dbReference type="ARBA" id="ARBA00022692"/>
    </source>
</evidence>
<dbReference type="EMBL" id="DRTU01000074">
    <property type="protein sequence ID" value="HHI00178.1"/>
    <property type="molecule type" value="Genomic_DNA"/>
</dbReference>
<feature type="transmembrane region" description="Helical" evidence="7">
    <location>
        <begin position="60"/>
        <end position="79"/>
    </location>
</feature>
<protein>
    <submittedName>
        <fullName evidence="8">Transporter</fullName>
    </submittedName>
</protein>
<feature type="transmembrane region" description="Helical" evidence="7">
    <location>
        <begin position="119"/>
        <end position="141"/>
    </location>
</feature>
<dbReference type="AlphaFoldDB" id="A0A7C5JX51"/>
<evidence type="ECO:0000256" key="6">
    <source>
        <dbReference type="ARBA" id="ARBA00023136"/>
    </source>
</evidence>
<sequence length="291" mass="32587">MNIYEMLALIGIGLILRRVVKSEVPFVYLNRFASQVLLTLYVFSNVASKDIDYLIEIRVVFLYVFLIIALSLGASFLYGRFFVQDKKWQGALMILSTYPNTVAMGFPIASLFLDDLTPAIIYASTNTLIVLPIVTFVAAHYSSGKASLRESLLRALKFPPTSANLLALSLVLLGIKLSPGLLGVMNEIGWWSIPAILIYFGSRINLQKFEWRKLLEVGTFRIVLPFVFVVSTLRTNPEIFYPVLVEASMPPAIMANAILAHYRLREEEGIGVTIVLTLAVLILFLALRMFI</sequence>
<reference evidence="8" key="1">
    <citation type="journal article" date="2020" name="mSystems">
        <title>Genome- and Community-Level Interaction Insights into Carbon Utilization and Element Cycling Functions of Hydrothermarchaeota in Hydrothermal Sediment.</title>
        <authorList>
            <person name="Zhou Z."/>
            <person name="Liu Y."/>
            <person name="Xu W."/>
            <person name="Pan J."/>
            <person name="Luo Z.H."/>
            <person name="Li M."/>
        </authorList>
    </citation>
    <scope>NUCLEOTIDE SEQUENCE [LARGE SCALE GENOMIC DNA]</scope>
    <source>
        <strain evidence="8">HyVt-93</strain>
    </source>
</reference>